<evidence type="ECO:0000313" key="2">
    <source>
        <dbReference type="Proteomes" id="UP000838412"/>
    </source>
</evidence>
<proteinExistence type="predicted"/>
<dbReference type="OrthoDB" id="4159489at2759"/>
<dbReference type="AlphaFoldDB" id="A0A8J9ZRZ3"/>
<dbReference type="Proteomes" id="UP000838412">
    <property type="component" value="Chromosome 3"/>
</dbReference>
<sequence length="107" mass="11473">MIINAPIRNSDYAGAVTKIISRIDDTGGRIDYPGIQSICTSPRSELPGPTLPLPPKIYPAPQSASHPISAAVLERSLFGTLSGQREDELEKNIADLMTQAGVEEVDK</sequence>
<keyword evidence="2" id="KW-1185">Reference proteome</keyword>
<protein>
    <submittedName>
        <fullName evidence="1">Hypp2238 protein</fullName>
    </submittedName>
</protein>
<organism evidence="1 2">
    <name type="scientific">Branchiostoma lanceolatum</name>
    <name type="common">Common lancelet</name>
    <name type="synonym">Amphioxus lanceolatum</name>
    <dbReference type="NCBI Taxonomy" id="7740"/>
    <lineage>
        <taxon>Eukaryota</taxon>
        <taxon>Metazoa</taxon>
        <taxon>Chordata</taxon>
        <taxon>Cephalochordata</taxon>
        <taxon>Leptocardii</taxon>
        <taxon>Amphioxiformes</taxon>
        <taxon>Branchiostomatidae</taxon>
        <taxon>Branchiostoma</taxon>
    </lineage>
</organism>
<accession>A0A8J9ZRZ3</accession>
<reference evidence="1" key="1">
    <citation type="submission" date="2022-01" db="EMBL/GenBank/DDBJ databases">
        <authorList>
            <person name="Braso-Vives M."/>
        </authorList>
    </citation>
    <scope>NUCLEOTIDE SEQUENCE</scope>
</reference>
<dbReference type="EMBL" id="OV696688">
    <property type="protein sequence ID" value="CAH1259293.1"/>
    <property type="molecule type" value="Genomic_DNA"/>
</dbReference>
<gene>
    <name evidence="1" type="primary">Hypp2238</name>
    <name evidence="1" type="ORF">BLAG_LOCUS16646</name>
</gene>
<evidence type="ECO:0000313" key="1">
    <source>
        <dbReference type="EMBL" id="CAH1259293.1"/>
    </source>
</evidence>
<name>A0A8J9ZRZ3_BRALA</name>